<keyword evidence="2" id="KW-1185">Reference proteome</keyword>
<protein>
    <submittedName>
        <fullName evidence="1">Twin-arginine translocation pathway signal</fullName>
    </submittedName>
</protein>
<gene>
    <name evidence="1" type="ORF">NITHO_2980001</name>
</gene>
<sequence length="330" mass="36794">MLLDGKVRVPLPVTAPTDTGIDFLTSYEEWLCAQRGFPLPGNQFEYPTCVVGQQVYDDVSRFPRSARDLGQIAGQDAIYSAYFRASMILNDFGLDALDDENPYKNSGTQSGFATFGFAHLLLMVGSVHKAERHAWFEKWFVHRYLQPEVFAGRVHNHVTGRANYPIDQSLLTSPVLDRIFEHNRTLNRRRGIGREPGTFLLPILFPHGSPIHPSFPSGHAQTAGTCVTLLKAWFNEDFPIPNPVQPNADGTALEPYNGVLTVGGELNKLAHNLSMGRDMSGVHWRADDIQGNRLGEEVALRILREARATYSEPFNGFTLIKFDGTPVIIV</sequence>
<dbReference type="InterPro" id="IPR016119">
    <property type="entry name" value="Br/Cl_peroxidase_C"/>
</dbReference>
<dbReference type="SUPFAM" id="SSF48317">
    <property type="entry name" value="Acid phosphatase/Vanadium-dependent haloperoxidase"/>
    <property type="match status" value="1"/>
</dbReference>
<comment type="caution">
    <text evidence="1">The sequence shown here is derived from an EMBL/GenBank/DDBJ whole genome shotgun (WGS) entry which is preliminary data.</text>
</comment>
<evidence type="ECO:0000313" key="1">
    <source>
        <dbReference type="EMBL" id="CCF83996.1"/>
    </source>
</evidence>
<dbReference type="GO" id="GO:0004601">
    <property type="term" value="F:peroxidase activity"/>
    <property type="evidence" value="ECO:0007669"/>
    <property type="project" value="InterPro"/>
</dbReference>
<organism evidence="1 2">
    <name type="scientific">Nitrolancea hollandica Lb</name>
    <dbReference type="NCBI Taxonomy" id="1129897"/>
    <lineage>
        <taxon>Bacteria</taxon>
        <taxon>Pseudomonadati</taxon>
        <taxon>Thermomicrobiota</taxon>
        <taxon>Thermomicrobia</taxon>
        <taxon>Sphaerobacterales</taxon>
        <taxon>Sphaerobacterineae</taxon>
        <taxon>Sphaerobacteraceae</taxon>
        <taxon>Nitrolancea</taxon>
    </lineage>
</organism>
<dbReference type="CDD" id="cd03398">
    <property type="entry name" value="PAP2_haloperoxidase"/>
    <property type="match status" value="1"/>
</dbReference>
<dbReference type="InterPro" id="IPR052559">
    <property type="entry name" value="V-haloperoxidase"/>
</dbReference>
<proteinExistence type="predicted"/>
<dbReference type="PANTHER" id="PTHR34599">
    <property type="entry name" value="PEROXIDASE-RELATED"/>
    <property type="match status" value="1"/>
</dbReference>
<name>I4EH34_9BACT</name>
<accession>I4EH34</accession>
<evidence type="ECO:0000313" key="2">
    <source>
        <dbReference type="Proteomes" id="UP000004221"/>
    </source>
</evidence>
<reference evidence="1 2" key="1">
    <citation type="journal article" date="2012" name="ISME J.">
        <title>Nitrification expanded: discovery, physiology and genomics of a nitrite-oxidizing bacterium from the phylum Chloroflexi.</title>
        <authorList>
            <person name="Sorokin D.Y."/>
            <person name="Lucker S."/>
            <person name="Vejmelkova D."/>
            <person name="Kostrikina N.A."/>
            <person name="Kleerebezem R."/>
            <person name="Rijpstra W.I."/>
            <person name="Damste J.S."/>
            <person name="Le Paslier D."/>
            <person name="Muyzer G."/>
            <person name="Wagner M."/>
            <person name="van Loosdrecht M.C."/>
            <person name="Daims H."/>
        </authorList>
    </citation>
    <scope>NUCLEOTIDE SEQUENCE [LARGE SCALE GENOMIC DNA]</scope>
    <source>
        <strain evidence="2">none</strain>
    </source>
</reference>
<dbReference type="EMBL" id="CAGS01000221">
    <property type="protein sequence ID" value="CCF83996.1"/>
    <property type="molecule type" value="Genomic_DNA"/>
</dbReference>
<dbReference type="Proteomes" id="UP000004221">
    <property type="component" value="Unassembled WGS sequence"/>
</dbReference>
<dbReference type="Gene3D" id="1.10.606.10">
    <property type="entry name" value="Vanadium-containing Chloroperoxidase, domain 2"/>
    <property type="match status" value="1"/>
</dbReference>
<dbReference type="AlphaFoldDB" id="I4EH34"/>
<dbReference type="InterPro" id="IPR036938">
    <property type="entry name" value="PAP2/HPO_sf"/>
</dbReference>
<dbReference type="PANTHER" id="PTHR34599:SF1">
    <property type="entry name" value="PHOSPHATIDIC ACID PHOSPHATASE TYPE 2_HALOPEROXIDASE DOMAIN-CONTAINING PROTEIN"/>
    <property type="match status" value="1"/>
</dbReference>